<comment type="caution">
    <text evidence="1">The sequence shown here is derived from an EMBL/GenBank/DDBJ whole genome shotgun (WGS) entry which is preliminary data.</text>
</comment>
<proteinExistence type="predicted"/>
<evidence type="ECO:0000313" key="2">
    <source>
        <dbReference type="Proteomes" id="UP001213799"/>
    </source>
</evidence>
<evidence type="ECO:0000313" key="1">
    <source>
        <dbReference type="EMBL" id="KAJ5592238.1"/>
    </source>
</evidence>
<organism evidence="1 2">
    <name type="scientific">Penicillium hordei</name>
    <dbReference type="NCBI Taxonomy" id="40994"/>
    <lineage>
        <taxon>Eukaryota</taxon>
        <taxon>Fungi</taxon>
        <taxon>Dikarya</taxon>
        <taxon>Ascomycota</taxon>
        <taxon>Pezizomycotina</taxon>
        <taxon>Eurotiomycetes</taxon>
        <taxon>Eurotiomycetidae</taxon>
        <taxon>Eurotiales</taxon>
        <taxon>Aspergillaceae</taxon>
        <taxon>Penicillium</taxon>
    </lineage>
</organism>
<dbReference type="EMBL" id="JAQJAE010000005">
    <property type="protein sequence ID" value="KAJ5592238.1"/>
    <property type="molecule type" value="Genomic_DNA"/>
</dbReference>
<accession>A0AAD6DSA9</accession>
<gene>
    <name evidence="1" type="ORF">N7537_009142</name>
</gene>
<dbReference type="Proteomes" id="UP001213799">
    <property type="component" value="Unassembled WGS sequence"/>
</dbReference>
<protein>
    <submittedName>
        <fullName evidence="1">Uncharacterized protein</fullName>
    </submittedName>
</protein>
<keyword evidence="2" id="KW-1185">Reference proteome</keyword>
<dbReference type="GeneID" id="81590438"/>
<name>A0AAD6DSA9_9EURO</name>
<dbReference type="AlphaFoldDB" id="A0AAD6DSA9"/>
<dbReference type="RefSeq" id="XP_056748864.1">
    <property type="nucleotide sequence ID" value="XM_056900196.1"/>
</dbReference>
<reference evidence="1" key="1">
    <citation type="journal article" date="2023" name="IMA Fungus">
        <title>Comparative genomic study of the Penicillium genus elucidates a diverse pangenome and 15 lateral gene transfer events.</title>
        <authorList>
            <person name="Petersen C."/>
            <person name="Sorensen T."/>
            <person name="Nielsen M.R."/>
            <person name="Sondergaard T.E."/>
            <person name="Sorensen J.L."/>
            <person name="Fitzpatrick D.A."/>
            <person name="Frisvad J.C."/>
            <person name="Nielsen K.L."/>
        </authorList>
    </citation>
    <scope>NUCLEOTIDE SEQUENCE</scope>
    <source>
        <strain evidence="1">IBT 12815</strain>
    </source>
</reference>
<sequence>MQHRCSLWAALGMKDTTFAFISKKPSAPGPKRQVEMSANLLSRACPQILLFVIIAVRSSSPIVGLRNEVSISKRHPPWKTTPNAEAENVDDVIGRDKVVKH</sequence>
<reference evidence="1" key="2">
    <citation type="submission" date="2023-01" db="EMBL/GenBank/DDBJ databases">
        <authorList>
            <person name="Petersen C."/>
        </authorList>
    </citation>
    <scope>NUCLEOTIDE SEQUENCE</scope>
    <source>
        <strain evidence="1">IBT 12815</strain>
    </source>
</reference>